<dbReference type="EMBL" id="JAWJWE010000042">
    <property type="protein sequence ID" value="KAK6618448.1"/>
    <property type="molecule type" value="Genomic_DNA"/>
</dbReference>
<accession>A0AAN8NJA6</accession>
<dbReference type="AlphaFoldDB" id="A0AAN8NJA6"/>
<protein>
    <submittedName>
        <fullName evidence="1">Uncharacterized protein</fullName>
    </submittedName>
</protein>
<dbReference type="Proteomes" id="UP001372834">
    <property type="component" value="Unassembled WGS sequence"/>
</dbReference>
<reference evidence="1 2" key="1">
    <citation type="submission" date="2023-10" db="EMBL/GenBank/DDBJ databases">
        <title>Genomes of two closely related lineages of the louse Polyplax serrata with different host specificities.</title>
        <authorList>
            <person name="Martinu J."/>
            <person name="Tarabai H."/>
            <person name="Stefka J."/>
            <person name="Hypsa V."/>
        </authorList>
    </citation>
    <scope>NUCLEOTIDE SEQUENCE [LARGE SCALE GENOMIC DNA]</scope>
    <source>
        <strain evidence="1">HR10_N</strain>
    </source>
</reference>
<comment type="caution">
    <text evidence="1">The sequence shown here is derived from an EMBL/GenBank/DDBJ whole genome shotgun (WGS) entry which is preliminary data.</text>
</comment>
<sequence>MSSFYLDGDDVIFHSRPTEKWGEKAGAVNPRRPPCFVTQTFAFTTGDILRYVTHPVFYCCTLLYLTVSETELPATKLGSKVGFWSGDDTSHITPPTSDAEETDETATHLRYKIRV</sequence>
<organism evidence="1 2">
    <name type="scientific">Polyplax serrata</name>
    <name type="common">Common mouse louse</name>
    <dbReference type="NCBI Taxonomy" id="468196"/>
    <lineage>
        <taxon>Eukaryota</taxon>
        <taxon>Metazoa</taxon>
        <taxon>Ecdysozoa</taxon>
        <taxon>Arthropoda</taxon>
        <taxon>Hexapoda</taxon>
        <taxon>Insecta</taxon>
        <taxon>Pterygota</taxon>
        <taxon>Neoptera</taxon>
        <taxon>Paraneoptera</taxon>
        <taxon>Psocodea</taxon>
        <taxon>Troctomorpha</taxon>
        <taxon>Phthiraptera</taxon>
        <taxon>Anoplura</taxon>
        <taxon>Polyplacidae</taxon>
        <taxon>Polyplax</taxon>
    </lineage>
</organism>
<name>A0AAN8NJA6_POLSC</name>
<proteinExistence type="predicted"/>
<evidence type="ECO:0000313" key="2">
    <source>
        <dbReference type="Proteomes" id="UP001372834"/>
    </source>
</evidence>
<evidence type="ECO:0000313" key="1">
    <source>
        <dbReference type="EMBL" id="KAK6618448.1"/>
    </source>
</evidence>
<gene>
    <name evidence="1" type="ORF">RUM43_013641</name>
</gene>